<feature type="domain" description="Sugar 3,4-ketoisomerase QdtA cupin" evidence="1">
    <location>
        <begin position="22"/>
        <end position="149"/>
    </location>
</feature>
<organism evidence="2 3">
    <name type="scientific">Mariniradius sediminis</name>
    <dbReference type="NCBI Taxonomy" id="2909237"/>
    <lineage>
        <taxon>Bacteria</taxon>
        <taxon>Pseudomonadati</taxon>
        <taxon>Bacteroidota</taxon>
        <taxon>Cytophagia</taxon>
        <taxon>Cytophagales</taxon>
        <taxon>Cyclobacteriaceae</taxon>
        <taxon>Mariniradius</taxon>
    </lineage>
</organism>
<dbReference type="EMBL" id="JAKEVZ010000004">
    <property type="protein sequence ID" value="MCF1750905.1"/>
    <property type="molecule type" value="Genomic_DNA"/>
</dbReference>
<evidence type="ECO:0000259" key="1">
    <source>
        <dbReference type="Pfam" id="PF05523"/>
    </source>
</evidence>
<gene>
    <name evidence="2" type="ORF">L0U89_07455</name>
</gene>
<dbReference type="InterPro" id="IPR011051">
    <property type="entry name" value="RmlC_Cupin_sf"/>
</dbReference>
<dbReference type="CDD" id="cd20292">
    <property type="entry name" value="cupin_QdtA-like"/>
    <property type="match status" value="1"/>
</dbReference>
<name>A0ABS9BU79_9BACT</name>
<dbReference type="SUPFAM" id="SSF51182">
    <property type="entry name" value="RmlC-like cupins"/>
    <property type="match status" value="1"/>
</dbReference>
<dbReference type="Proteomes" id="UP001201449">
    <property type="component" value="Unassembled WGS sequence"/>
</dbReference>
<comment type="caution">
    <text evidence="2">The sequence shown here is derived from an EMBL/GenBank/DDBJ whole genome shotgun (WGS) entry which is preliminary data.</text>
</comment>
<dbReference type="Gene3D" id="2.60.120.10">
    <property type="entry name" value="Jelly Rolls"/>
    <property type="match status" value="1"/>
</dbReference>
<dbReference type="InterPro" id="IPR014710">
    <property type="entry name" value="RmlC-like_jellyroll"/>
</dbReference>
<dbReference type="InterPro" id="IPR008894">
    <property type="entry name" value="QdtA_cupin_dom"/>
</dbReference>
<accession>A0ABS9BU79</accession>
<evidence type="ECO:0000313" key="2">
    <source>
        <dbReference type="EMBL" id="MCF1750905.1"/>
    </source>
</evidence>
<keyword evidence="3" id="KW-1185">Reference proteome</keyword>
<dbReference type="RefSeq" id="WP_234860955.1">
    <property type="nucleotide sequence ID" value="NZ_JAKEVZ010000004.1"/>
</dbReference>
<protein>
    <submittedName>
        <fullName evidence="2">FdtA/QdtA family cupin domain-containing protein</fullName>
    </submittedName>
</protein>
<sequence>MLRPQERRLAMFERAAYTRIDDCKLVQFPETDTGKGPLVSLEVEEVLPFPIRRMYYFKRGQADIARGNHANFENQQLIIAIQGSFEVVLMDGHAEKVVELNKANEGLIIREGIWRTVQHFSQDAIGLVLCSHPYDPQDYWGDFQGYLAWKRGGGMV</sequence>
<dbReference type="Pfam" id="PF05523">
    <property type="entry name" value="FdtA"/>
    <property type="match status" value="1"/>
</dbReference>
<evidence type="ECO:0000313" key="3">
    <source>
        <dbReference type="Proteomes" id="UP001201449"/>
    </source>
</evidence>
<proteinExistence type="predicted"/>
<reference evidence="2 3" key="1">
    <citation type="submission" date="2022-01" db="EMBL/GenBank/DDBJ databases">
        <title>Mariniradius saccharolyticus sp. nov., isolated from sediment of a river.</title>
        <authorList>
            <person name="Liu H."/>
        </authorList>
    </citation>
    <scope>NUCLEOTIDE SEQUENCE [LARGE SCALE GENOMIC DNA]</scope>
    <source>
        <strain evidence="2 3">RY-2</strain>
    </source>
</reference>